<dbReference type="GeneID" id="19135028"/>
<organism evidence="1 2">
    <name type="scientific">Cochliobolus sativus (strain ND90Pr / ATCC 201652)</name>
    <name type="common">Common root rot and spot blotch fungus</name>
    <name type="synonym">Bipolaris sorokiniana</name>
    <dbReference type="NCBI Taxonomy" id="665912"/>
    <lineage>
        <taxon>Eukaryota</taxon>
        <taxon>Fungi</taxon>
        <taxon>Dikarya</taxon>
        <taxon>Ascomycota</taxon>
        <taxon>Pezizomycotina</taxon>
        <taxon>Dothideomycetes</taxon>
        <taxon>Pleosporomycetidae</taxon>
        <taxon>Pleosporales</taxon>
        <taxon>Pleosporineae</taxon>
        <taxon>Pleosporaceae</taxon>
        <taxon>Bipolaris</taxon>
    </lineage>
</organism>
<dbReference type="AlphaFoldDB" id="M2QZ95"/>
<accession>M2QZ95</accession>
<gene>
    <name evidence="1" type="ORF">COCSADRAFT_242064</name>
</gene>
<name>M2QZ95_COCSN</name>
<sequence length="151" mass="16771">MIESFYGQCLRQIIPWNFCITSCDTTRTQHCPIVGASNRVIHGDTKVTRTALRTTLHFALKRASNLFTRPHAPTSRADYKLVRLCCIATTQPPLAPDRGGVGQPRTAALQTNNVARLPIRSHSRQNADHGAKGKFVMAKLFRLNYPSTVQG</sequence>
<dbReference type="KEGG" id="bsc:COCSADRAFT_242064"/>
<reference evidence="2" key="2">
    <citation type="journal article" date="2013" name="PLoS Genet.">
        <title>Comparative genome structure, secondary metabolite, and effector coding capacity across Cochliobolus pathogens.</title>
        <authorList>
            <person name="Condon B.J."/>
            <person name="Leng Y."/>
            <person name="Wu D."/>
            <person name="Bushley K.E."/>
            <person name="Ohm R.A."/>
            <person name="Otillar R."/>
            <person name="Martin J."/>
            <person name="Schackwitz W."/>
            <person name="Grimwood J."/>
            <person name="MohdZainudin N."/>
            <person name="Xue C."/>
            <person name="Wang R."/>
            <person name="Manning V.A."/>
            <person name="Dhillon B."/>
            <person name="Tu Z.J."/>
            <person name="Steffenson B.J."/>
            <person name="Salamov A."/>
            <person name="Sun H."/>
            <person name="Lowry S."/>
            <person name="LaButti K."/>
            <person name="Han J."/>
            <person name="Copeland A."/>
            <person name="Lindquist E."/>
            <person name="Barry K."/>
            <person name="Schmutz J."/>
            <person name="Baker S.E."/>
            <person name="Ciuffetti L.M."/>
            <person name="Grigoriev I.V."/>
            <person name="Zhong S."/>
            <person name="Turgeon B.G."/>
        </authorList>
    </citation>
    <scope>NUCLEOTIDE SEQUENCE [LARGE SCALE GENOMIC DNA]</scope>
    <source>
        <strain evidence="2">ND90Pr / ATCC 201652</strain>
    </source>
</reference>
<dbReference type="Proteomes" id="UP000016934">
    <property type="component" value="Unassembled WGS sequence"/>
</dbReference>
<evidence type="ECO:0000313" key="1">
    <source>
        <dbReference type="EMBL" id="EMD60369.1"/>
    </source>
</evidence>
<evidence type="ECO:0000313" key="2">
    <source>
        <dbReference type="Proteomes" id="UP000016934"/>
    </source>
</evidence>
<proteinExistence type="predicted"/>
<dbReference type="EMBL" id="KB445650">
    <property type="protein sequence ID" value="EMD60369.1"/>
    <property type="molecule type" value="Genomic_DNA"/>
</dbReference>
<protein>
    <submittedName>
        <fullName evidence="1">Uncharacterized protein</fullName>
    </submittedName>
</protein>
<keyword evidence="2" id="KW-1185">Reference proteome</keyword>
<reference evidence="1 2" key="1">
    <citation type="journal article" date="2012" name="PLoS Pathog.">
        <title>Diverse lifestyles and strategies of plant pathogenesis encoded in the genomes of eighteen Dothideomycetes fungi.</title>
        <authorList>
            <person name="Ohm R.A."/>
            <person name="Feau N."/>
            <person name="Henrissat B."/>
            <person name="Schoch C.L."/>
            <person name="Horwitz B.A."/>
            <person name="Barry K.W."/>
            <person name="Condon B.J."/>
            <person name="Copeland A.C."/>
            <person name="Dhillon B."/>
            <person name="Glaser F."/>
            <person name="Hesse C.N."/>
            <person name="Kosti I."/>
            <person name="LaButti K."/>
            <person name="Lindquist E.A."/>
            <person name="Lucas S."/>
            <person name="Salamov A.A."/>
            <person name="Bradshaw R.E."/>
            <person name="Ciuffetti L."/>
            <person name="Hamelin R.C."/>
            <person name="Kema G.H.J."/>
            <person name="Lawrence C."/>
            <person name="Scott J.A."/>
            <person name="Spatafora J.W."/>
            <person name="Turgeon B.G."/>
            <person name="de Wit P.J.G.M."/>
            <person name="Zhong S."/>
            <person name="Goodwin S.B."/>
            <person name="Grigoriev I.V."/>
        </authorList>
    </citation>
    <scope>NUCLEOTIDE SEQUENCE [LARGE SCALE GENOMIC DNA]</scope>
    <source>
        <strain evidence="2">ND90Pr / ATCC 201652</strain>
    </source>
</reference>
<dbReference type="HOGENOM" id="CLU_1731303_0_0_1"/>
<dbReference type="RefSeq" id="XP_007703742.1">
    <property type="nucleotide sequence ID" value="XM_007705552.1"/>
</dbReference>